<evidence type="ECO:0000259" key="2">
    <source>
        <dbReference type="Pfam" id="PF12705"/>
    </source>
</evidence>
<dbReference type="AlphaFoldDB" id="A0A2J0Q6L0"/>
<feature type="domain" description="PD-(D/E)XK endonuclease-like" evidence="2">
    <location>
        <begin position="8"/>
        <end position="253"/>
    </location>
</feature>
<gene>
    <name evidence="3" type="ORF">COV29_03765</name>
</gene>
<organism evidence="3 4">
    <name type="scientific">Candidatus Yanofskybacteria bacterium CG10_big_fil_rev_8_21_14_0_10_36_16</name>
    <dbReference type="NCBI Taxonomy" id="1975096"/>
    <lineage>
        <taxon>Bacteria</taxon>
        <taxon>Candidatus Yanofskyibacteriota</taxon>
    </lineage>
</organism>
<comment type="caution">
    <text evidence="3">The sequence shown here is derived from an EMBL/GenBank/DDBJ whole genome shotgun (WGS) entry which is preliminary data.</text>
</comment>
<accession>A0A2J0Q6L0</accession>
<dbReference type="InterPro" id="IPR011604">
    <property type="entry name" value="PDDEXK-like_dom_sf"/>
</dbReference>
<name>A0A2J0Q6L0_9BACT</name>
<feature type="region of interest" description="Disordered" evidence="1">
    <location>
        <begin position="61"/>
        <end position="84"/>
    </location>
</feature>
<dbReference type="Gene3D" id="3.90.320.10">
    <property type="match status" value="1"/>
</dbReference>
<dbReference type="EMBL" id="PCXQ01000006">
    <property type="protein sequence ID" value="PJE50498.1"/>
    <property type="molecule type" value="Genomic_DNA"/>
</dbReference>
<reference evidence="3 4" key="1">
    <citation type="submission" date="2017-09" db="EMBL/GenBank/DDBJ databases">
        <title>Depth-based differentiation of microbial function through sediment-hosted aquifers and enrichment of novel symbionts in the deep terrestrial subsurface.</title>
        <authorList>
            <person name="Probst A.J."/>
            <person name="Ladd B."/>
            <person name="Jarett J.K."/>
            <person name="Geller-Mcgrath D.E."/>
            <person name="Sieber C.M."/>
            <person name="Emerson J.B."/>
            <person name="Anantharaman K."/>
            <person name="Thomas B.C."/>
            <person name="Malmstrom R."/>
            <person name="Stieglmeier M."/>
            <person name="Klingl A."/>
            <person name="Woyke T."/>
            <person name="Ryan C.M."/>
            <person name="Banfield J.F."/>
        </authorList>
    </citation>
    <scope>NUCLEOTIDE SEQUENCE [LARGE SCALE GENOMIC DNA]</scope>
    <source>
        <strain evidence="3">CG10_big_fil_rev_8_21_14_0_10_36_16</strain>
    </source>
</reference>
<feature type="compositionally biased region" description="Low complexity" evidence="1">
    <location>
        <begin position="66"/>
        <end position="84"/>
    </location>
</feature>
<protein>
    <recommendedName>
        <fullName evidence="2">PD-(D/E)XK endonuclease-like domain-containing protein</fullName>
    </recommendedName>
</protein>
<dbReference type="Proteomes" id="UP000228496">
    <property type="component" value="Unassembled WGS sequence"/>
</dbReference>
<evidence type="ECO:0000256" key="1">
    <source>
        <dbReference type="SAM" id="MobiDB-lite"/>
    </source>
</evidence>
<dbReference type="InterPro" id="IPR038726">
    <property type="entry name" value="PDDEXK_AddAB-type"/>
</dbReference>
<evidence type="ECO:0000313" key="3">
    <source>
        <dbReference type="EMBL" id="PJE50498.1"/>
    </source>
</evidence>
<dbReference type="Pfam" id="PF12705">
    <property type="entry name" value="PDDEXK_1"/>
    <property type="match status" value="1"/>
</dbReference>
<sequence>MNTNKIRLSPTSGLNLYRDCPRCFWLAYNKSVHRPRGIFPSLPGGMDLVIKDYFDQYRGTKNTKGQAHSASSGQVHSASSGQASLFEETNLPPELEGKVEGKLMPDLKLMNEWRNWRTGLVYKDDKLNAELFGALDDCMITEDGKYYIPLDYKTRGSAPREGDSERYYQTQLDSYGLLLESNGYPVANFAYLVYYYPEEVNRGGIVSFNVKPVKIMIDHERVRKLFEDAVNFLRNDPLPEHHSRSECEFCVWNERMLEFD</sequence>
<proteinExistence type="predicted"/>
<evidence type="ECO:0000313" key="4">
    <source>
        <dbReference type="Proteomes" id="UP000228496"/>
    </source>
</evidence>